<proteinExistence type="predicted"/>
<protein>
    <recommendedName>
        <fullName evidence="3">Acyltransferase PapA5</fullName>
    </recommendedName>
</protein>
<dbReference type="RefSeq" id="WP_075084278.1">
    <property type="nucleotide sequence ID" value="NZ_CP042912.1"/>
</dbReference>
<evidence type="ECO:0008006" key="3">
    <source>
        <dbReference type="Google" id="ProtNLM"/>
    </source>
</evidence>
<dbReference type="Proteomes" id="UP000322214">
    <property type="component" value="Chromosome"/>
</dbReference>
<dbReference type="InterPro" id="IPR023213">
    <property type="entry name" value="CAT-like_dom_sf"/>
</dbReference>
<dbReference type="KEGG" id="mff:MFFC18_26910"/>
<organism evidence="1 2">
    <name type="scientific">Mariniblastus fucicola</name>
    <dbReference type="NCBI Taxonomy" id="980251"/>
    <lineage>
        <taxon>Bacteria</taxon>
        <taxon>Pseudomonadati</taxon>
        <taxon>Planctomycetota</taxon>
        <taxon>Planctomycetia</taxon>
        <taxon>Pirellulales</taxon>
        <taxon>Pirellulaceae</taxon>
        <taxon>Mariniblastus</taxon>
    </lineage>
</organism>
<dbReference type="SUPFAM" id="SSF52777">
    <property type="entry name" value="CoA-dependent acyltransferases"/>
    <property type="match status" value="1"/>
</dbReference>
<dbReference type="AlphaFoldDB" id="A0A5B9P808"/>
<accession>A0A5B9P808</accession>
<name>A0A5B9P808_9BACT</name>
<keyword evidence="2" id="KW-1185">Reference proteome</keyword>
<sequence length="491" mass="55548">MAKKDSDSQTEFDARIRMTSMETFHLHSSSGPWPNCVTARVRFRGPIDVAVARQAWLHCVARQRHAVWPIESLNGWPKWSTGDAEERLGELAEASFHDVEFDRLPDREIDLELPFMNDRGLPKVEATDRAGFGLWCVRCKSNDDVTLIFAADHALADGAAAITFIRDWMLVYHNLVAENEIDRGLVKLDWQRWKSRSHLGLFRWSFLKFLPCQAIGLFGATKFIFRKFSTIEAADSTVSTSETRSPGIIGSDVSPQLLAELNDRADRLGVSTNSLLMTALFRAMKRVRSSLESGTSTRSFWSERKWIRLVLPISIRGVADRKLPCANRASLVQIERTFEQVANADAAAQTIDREVRIIMGFKLDHVFLIAIRMISVVPVALRFVARNQKSRGTAVFTNLGEPFRKTRACNFREVGNLEVKDYDLCGPVRCGTPVNFSWSTFRKRVGSEMQTHGRISLHFDRAIVDDRTADMMQQAFAKELQDVAQFGGSTR</sequence>
<evidence type="ECO:0000313" key="1">
    <source>
        <dbReference type="EMBL" id="QEG22807.1"/>
    </source>
</evidence>
<gene>
    <name evidence="1" type="ORF">MFFC18_26910</name>
</gene>
<dbReference type="Gene3D" id="3.30.559.10">
    <property type="entry name" value="Chloramphenicol acetyltransferase-like domain"/>
    <property type="match status" value="1"/>
</dbReference>
<evidence type="ECO:0000313" key="2">
    <source>
        <dbReference type="Proteomes" id="UP000322214"/>
    </source>
</evidence>
<dbReference type="STRING" id="980251.GCA_001642875_01480"/>
<dbReference type="EMBL" id="CP042912">
    <property type="protein sequence ID" value="QEG22807.1"/>
    <property type="molecule type" value="Genomic_DNA"/>
</dbReference>
<reference evidence="1 2" key="1">
    <citation type="submission" date="2019-08" db="EMBL/GenBank/DDBJ databases">
        <title>Deep-cultivation of Planctomycetes and their phenomic and genomic characterization uncovers novel biology.</title>
        <authorList>
            <person name="Wiegand S."/>
            <person name="Jogler M."/>
            <person name="Boedeker C."/>
            <person name="Pinto D."/>
            <person name="Vollmers J."/>
            <person name="Rivas-Marin E."/>
            <person name="Kohn T."/>
            <person name="Peeters S.H."/>
            <person name="Heuer A."/>
            <person name="Rast P."/>
            <person name="Oberbeckmann S."/>
            <person name="Bunk B."/>
            <person name="Jeske O."/>
            <person name="Meyerdierks A."/>
            <person name="Storesund J.E."/>
            <person name="Kallscheuer N."/>
            <person name="Luecker S."/>
            <person name="Lage O.M."/>
            <person name="Pohl T."/>
            <person name="Merkel B.J."/>
            <person name="Hornburger P."/>
            <person name="Mueller R.-W."/>
            <person name="Bruemmer F."/>
            <person name="Labrenz M."/>
            <person name="Spormann A.M."/>
            <person name="Op den Camp H."/>
            <person name="Overmann J."/>
            <person name="Amann R."/>
            <person name="Jetten M.S.M."/>
            <person name="Mascher T."/>
            <person name="Medema M.H."/>
            <person name="Devos D.P."/>
            <person name="Kaster A.-K."/>
            <person name="Ovreas L."/>
            <person name="Rohde M."/>
            <person name="Galperin M.Y."/>
            <person name="Jogler C."/>
        </authorList>
    </citation>
    <scope>NUCLEOTIDE SEQUENCE [LARGE SCALE GENOMIC DNA]</scope>
    <source>
        <strain evidence="1 2">FC18</strain>
    </source>
</reference>